<name>A0A1M5BQS2_9BURK</name>
<dbReference type="Pfam" id="PF12728">
    <property type="entry name" value="HTH_17"/>
    <property type="match status" value="1"/>
</dbReference>
<keyword evidence="3" id="KW-1185">Reference proteome</keyword>
<sequence length="81" mass="8936">MTTLSALSPDLLTNEEAAALLGIKPNTLEIWRTKGKGPEFVKLGHTKSAPIRYLRTKIFEFIEAQSFRSTSAYAPNAKQAV</sequence>
<dbReference type="InterPro" id="IPR041657">
    <property type="entry name" value="HTH_17"/>
</dbReference>
<dbReference type="STRING" id="1122156.SAMN02745117_01957"/>
<reference evidence="2 3" key="1">
    <citation type="submission" date="2016-11" db="EMBL/GenBank/DDBJ databases">
        <authorList>
            <person name="Jaros S."/>
            <person name="Januszkiewicz K."/>
            <person name="Wedrychowicz H."/>
        </authorList>
    </citation>
    <scope>NUCLEOTIDE SEQUENCE [LARGE SCALE GENOMIC DNA]</scope>
    <source>
        <strain evidence="2 3">DSM 16112</strain>
    </source>
</reference>
<dbReference type="OrthoDB" id="8780420at2"/>
<gene>
    <name evidence="2" type="ORF">SAMN02745117_01957</name>
</gene>
<evidence type="ECO:0000259" key="1">
    <source>
        <dbReference type="Pfam" id="PF12728"/>
    </source>
</evidence>
<dbReference type="Proteomes" id="UP000184327">
    <property type="component" value="Unassembled WGS sequence"/>
</dbReference>
<dbReference type="EMBL" id="FQUZ01000023">
    <property type="protein sequence ID" value="SHF44756.1"/>
    <property type="molecule type" value="Genomic_DNA"/>
</dbReference>
<accession>A0A1M5BQS2</accession>
<dbReference type="InterPro" id="IPR009061">
    <property type="entry name" value="DNA-bd_dom_put_sf"/>
</dbReference>
<evidence type="ECO:0000313" key="2">
    <source>
        <dbReference type="EMBL" id="SHF44756.1"/>
    </source>
</evidence>
<proteinExistence type="predicted"/>
<dbReference type="AlphaFoldDB" id="A0A1M5BQS2"/>
<evidence type="ECO:0000313" key="3">
    <source>
        <dbReference type="Proteomes" id="UP000184327"/>
    </source>
</evidence>
<organism evidence="2 3">
    <name type="scientific">Lampropedia hyalina DSM 16112</name>
    <dbReference type="NCBI Taxonomy" id="1122156"/>
    <lineage>
        <taxon>Bacteria</taxon>
        <taxon>Pseudomonadati</taxon>
        <taxon>Pseudomonadota</taxon>
        <taxon>Betaproteobacteria</taxon>
        <taxon>Burkholderiales</taxon>
        <taxon>Comamonadaceae</taxon>
        <taxon>Lampropedia</taxon>
    </lineage>
</organism>
<feature type="domain" description="Helix-turn-helix" evidence="1">
    <location>
        <begin position="11"/>
        <end position="66"/>
    </location>
</feature>
<dbReference type="SUPFAM" id="SSF46955">
    <property type="entry name" value="Putative DNA-binding domain"/>
    <property type="match status" value="1"/>
</dbReference>
<protein>
    <submittedName>
        <fullName evidence="2">Helix-turn-helix domain-containing protein</fullName>
    </submittedName>
</protein>
<dbReference type="RefSeq" id="WP_073356515.1">
    <property type="nucleotide sequence ID" value="NZ_FQUZ01000023.1"/>
</dbReference>